<comment type="similarity">
    <text evidence="2">Belongs to the DsbD family.</text>
</comment>
<feature type="transmembrane region" description="Helical" evidence="7">
    <location>
        <begin position="6"/>
        <end position="39"/>
    </location>
</feature>
<comment type="caution">
    <text evidence="9">The sequence shown here is derived from an EMBL/GenBank/DDBJ whole genome shotgun (WGS) entry which is preliminary data.</text>
</comment>
<evidence type="ECO:0000256" key="7">
    <source>
        <dbReference type="SAM" id="Phobius"/>
    </source>
</evidence>
<reference evidence="10" key="1">
    <citation type="journal article" date="2019" name="Int. J. Syst. Evol. Microbiol.">
        <title>The Global Catalogue of Microorganisms (GCM) 10K type strain sequencing project: providing services to taxonomists for standard genome sequencing and annotation.</title>
        <authorList>
            <consortium name="The Broad Institute Genomics Platform"/>
            <consortium name="The Broad Institute Genome Sequencing Center for Infectious Disease"/>
            <person name="Wu L."/>
            <person name="Ma J."/>
        </authorList>
    </citation>
    <scope>NUCLEOTIDE SEQUENCE [LARGE SCALE GENOMIC DNA]</scope>
    <source>
        <strain evidence="10">CCUG 60023</strain>
    </source>
</reference>
<gene>
    <name evidence="9" type="ORF">ACFQ14_16110</name>
</gene>
<evidence type="ECO:0000313" key="10">
    <source>
        <dbReference type="Proteomes" id="UP001597101"/>
    </source>
</evidence>
<evidence type="ECO:0000256" key="4">
    <source>
        <dbReference type="ARBA" id="ARBA00022748"/>
    </source>
</evidence>
<feature type="domain" description="Cytochrome C biogenesis protein transmembrane" evidence="8">
    <location>
        <begin position="6"/>
        <end position="240"/>
    </location>
</feature>
<dbReference type="Proteomes" id="UP001597101">
    <property type="component" value="Unassembled WGS sequence"/>
</dbReference>
<evidence type="ECO:0000256" key="1">
    <source>
        <dbReference type="ARBA" id="ARBA00004141"/>
    </source>
</evidence>
<dbReference type="PANTHER" id="PTHR31272:SF4">
    <property type="entry name" value="CYTOCHROME C-TYPE BIOGENESIS PROTEIN HI_1454-RELATED"/>
    <property type="match status" value="1"/>
</dbReference>
<comment type="subcellular location">
    <subcellularLocation>
        <location evidence="1">Membrane</location>
        <topology evidence="1">Multi-pass membrane protein</topology>
    </subcellularLocation>
</comment>
<accession>A0ABW3FLQ4</accession>
<keyword evidence="5 7" id="KW-1133">Transmembrane helix</keyword>
<evidence type="ECO:0000256" key="2">
    <source>
        <dbReference type="ARBA" id="ARBA00006143"/>
    </source>
</evidence>
<evidence type="ECO:0000256" key="6">
    <source>
        <dbReference type="ARBA" id="ARBA00023136"/>
    </source>
</evidence>
<dbReference type="RefSeq" id="WP_377213962.1">
    <property type="nucleotide sequence ID" value="NZ_JBHTJV010000026.1"/>
</dbReference>
<sequence length="262" mass="27613">MGADITLFTIFFAGTLSFISPCVLPLVPPYLTYLAGVSIEELTGSKKSAAVTARVMTNAFAFVMGFTVVFVALGAGASTIGAMVRQYQEGLAMVAGGIIILMGLHFLGLLRIDLLYRELRFQTGNAGGIGTATLGADQPSRSRRASLGGSFLMGLAFAFGWTPCIGPVLGAVLSVAGSRESVGEGAGMLAIYSLGLGVPFMLSALFAETFMGFLQRFKRHLGTVEKIMGGLLVLTGIMFLTGWMQDAAFFLLETFPALQEFG</sequence>
<dbReference type="InterPro" id="IPR051790">
    <property type="entry name" value="Cytochrome_c-biogenesis_DsbD"/>
</dbReference>
<dbReference type="Pfam" id="PF02683">
    <property type="entry name" value="DsbD_TM"/>
    <property type="match status" value="1"/>
</dbReference>
<dbReference type="PANTHER" id="PTHR31272">
    <property type="entry name" value="CYTOCHROME C-TYPE BIOGENESIS PROTEIN HI_1454-RELATED"/>
    <property type="match status" value="1"/>
</dbReference>
<evidence type="ECO:0000256" key="5">
    <source>
        <dbReference type="ARBA" id="ARBA00022989"/>
    </source>
</evidence>
<evidence type="ECO:0000259" key="8">
    <source>
        <dbReference type="Pfam" id="PF02683"/>
    </source>
</evidence>
<keyword evidence="6 7" id="KW-0472">Membrane</keyword>
<protein>
    <submittedName>
        <fullName evidence="9">Cytochrome c biogenesis CcdA family protein</fullName>
    </submittedName>
</protein>
<dbReference type="EMBL" id="JBHTJV010000026">
    <property type="protein sequence ID" value="MFD0917930.1"/>
    <property type="molecule type" value="Genomic_DNA"/>
</dbReference>
<name>A0ABW3FLQ4_9HYPH</name>
<keyword evidence="10" id="KW-1185">Reference proteome</keyword>
<feature type="transmembrane region" description="Helical" evidence="7">
    <location>
        <begin position="151"/>
        <end position="177"/>
    </location>
</feature>
<feature type="transmembrane region" description="Helical" evidence="7">
    <location>
        <begin position="189"/>
        <end position="214"/>
    </location>
</feature>
<dbReference type="InterPro" id="IPR003834">
    <property type="entry name" value="Cyt_c_assmbl_TM_dom"/>
</dbReference>
<organism evidence="9 10">
    <name type="scientific">Pseudahrensia aquimaris</name>
    <dbReference type="NCBI Taxonomy" id="744461"/>
    <lineage>
        <taxon>Bacteria</taxon>
        <taxon>Pseudomonadati</taxon>
        <taxon>Pseudomonadota</taxon>
        <taxon>Alphaproteobacteria</taxon>
        <taxon>Hyphomicrobiales</taxon>
        <taxon>Ahrensiaceae</taxon>
        <taxon>Pseudahrensia</taxon>
    </lineage>
</organism>
<proteinExistence type="inferred from homology"/>
<evidence type="ECO:0000313" key="9">
    <source>
        <dbReference type="EMBL" id="MFD0917930.1"/>
    </source>
</evidence>
<feature type="transmembrane region" description="Helical" evidence="7">
    <location>
        <begin position="226"/>
        <end position="244"/>
    </location>
</feature>
<keyword evidence="4" id="KW-0201">Cytochrome c-type biogenesis</keyword>
<keyword evidence="3 7" id="KW-0812">Transmembrane</keyword>
<feature type="transmembrane region" description="Helical" evidence="7">
    <location>
        <begin position="90"/>
        <end position="110"/>
    </location>
</feature>
<evidence type="ECO:0000256" key="3">
    <source>
        <dbReference type="ARBA" id="ARBA00022692"/>
    </source>
</evidence>
<feature type="transmembrane region" description="Helical" evidence="7">
    <location>
        <begin position="60"/>
        <end position="84"/>
    </location>
</feature>